<sequence>MPLFLITGHSGTGKSTLAAELSRRGFRAIDADIDQTLTEWRCLKTKKAIPTPERPVDVSKHGIFWNEEIMEEWLRSPKPRFICGISGNVEMYLPRFKKIFVLEASEATTRRRLLSRTGNSFGQDAREWKGIVAARKKWNPWYAHRHTVLNAESPVDDLAEQIIETLPALARFDAYSRLAKAVPREFAFLIAHVATTVAEPALCLT</sequence>
<name>A0A1I7N2P1_9HYPH</name>
<dbReference type="GO" id="GO:0016301">
    <property type="term" value="F:kinase activity"/>
    <property type="evidence" value="ECO:0007669"/>
    <property type="project" value="UniProtKB-KW"/>
</dbReference>
<dbReference type="STRING" id="51670.SAMN04488557_1126"/>
<protein>
    <submittedName>
        <fullName evidence="1">Dephospho-CoA kinase</fullName>
    </submittedName>
</protein>
<keyword evidence="2" id="KW-1185">Reference proteome</keyword>
<gene>
    <name evidence="1" type="ORF">SAMN04488557_1126</name>
</gene>
<proteinExistence type="predicted"/>
<reference evidence="2" key="1">
    <citation type="submission" date="2016-10" db="EMBL/GenBank/DDBJ databases">
        <authorList>
            <person name="Varghese N."/>
            <person name="Submissions S."/>
        </authorList>
    </citation>
    <scope>NUCLEOTIDE SEQUENCE [LARGE SCALE GENOMIC DNA]</scope>
    <source>
        <strain evidence="2">DSM 1565</strain>
    </source>
</reference>
<organism evidence="1 2">
    <name type="scientific">Hyphomicrobium facile</name>
    <dbReference type="NCBI Taxonomy" id="51670"/>
    <lineage>
        <taxon>Bacteria</taxon>
        <taxon>Pseudomonadati</taxon>
        <taxon>Pseudomonadota</taxon>
        <taxon>Alphaproteobacteria</taxon>
        <taxon>Hyphomicrobiales</taxon>
        <taxon>Hyphomicrobiaceae</taxon>
        <taxon>Hyphomicrobium</taxon>
    </lineage>
</organism>
<keyword evidence="1" id="KW-0418">Kinase</keyword>
<dbReference type="RefSeq" id="WP_092865273.1">
    <property type="nucleotide sequence ID" value="NZ_FPCH01000001.1"/>
</dbReference>
<dbReference type="Proteomes" id="UP000199423">
    <property type="component" value="Unassembled WGS sequence"/>
</dbReference>
<dbReference type="EMBL" id="FPCH01000001">
    <property type="protein sequence ID" value="SFV28922.1"/>
    <property type="molecule type" value="Genomic_DNA"/>
</dbReference>
<dbReference type="Pfam" id="PF13238">
    <property type="entry name" value="AAA_18"/>
    <property type="match status" value="1"/>
</dbReference>
<dbReference type="SUPFAM" id="SSF52540">
    <property type="entry name" value="P-loop containing nucleoside triphosphate hydrolases"/>
    <property type="match status" value="1"/>
</dbReference>
<dbReference type="InterPro" id="IPR027417">
    <property type="entry name" value="P-loop_NTPase"/>
</dbReference>
<keyword evidence="1" id="KW-0808">Transferase</keyword>
<dbReference type="Gene3D" id="3.40.50.300">
    <property type="entry name" value="P-loop containing nucleotide triphosphate hydrolases"/>
    <property type="match status" value="1"/>
</dbReference>
<dbReference type="OrthoDB" id="7347703at2"/>
<accession>A0A1I7N2P1</accession>
<evidence type="ECO:0000313" key="1">
    <source>
        <dbReference type="EMBL" id="SFV28922.1"/>
    </source>
</evidence>
<evidence type="ECO:0000313" key="2">
    <source>
        <dbReference type="Proteomes" id="UP000199423"/>
    </source>
</evidence>
<dbReference type="AlphaFoldDB" id="A0A1I7N2P1"/>